<proteinExistence type="predicted"/>
<evidence type="ECO:0000313" key="3">
    <source>
        <dbReference type="Proteomes" id="UP000486602"/>
    </source>
</evidence>
<dbReference type="RefSeq" id="WP_163284934.1">
    <property type="nucleotide sequence ID" value="NZ_JAAGVY010000012.1"/>
</dbReference>
<feature type="domain" description="IraD/Gp25-like" evidence="1">
    <location>
        <begin position="28"/>
        <end position="115"/>
    </location>
</feature>
<dbReference type="SUPFAM" id="SSF160719">
    <property type="entry name" value="gpW/gp25-like"/>
    <property type="match status" value="1"/>
</dbReference>
<dbReference type="AlphaFoldDB" id="A0A7K3WRU4"/>
<dbReference type="InterPro" id="IPR007048">
    <property type="entry name" value="IraD/Gp25-like"/>
</dbReference>
<sequence length="149" mass="17355">MAEILESYRLPLDTTAFLKDKILPKCAIEDSIAGQIRLLLLTSFDECSFDPEFGCEIWEHEFEHSQISKIWIDRMSLQMTTLLQKYEQRLMNIVIKAQITEKEFKSDNTNQSTVRLQKCLTINLNANLTSTNEPFYFKDSIFISPFSTD</sequence>
<name>A0A7K3WRU4_9FLAO</name>
<organism evidence="2 3">
    <name type="scientific">Cryomorpha ignava</name>
    <dbReference type="NCBI Taxonomy" id="101383"/>
    <lineage>
        <taxon>Bacteria</taxon>
        <taxon>Pseudomonadati</taxon>
        <taxon>Bacteroidota</taxon>
        <taxon>Flavobacteriia</taxon>
        <taxon>Flavobacteriales</taxon>
        <taxon>Cryomorphaceae</taxon>
        <taxon>Cryomorpha</taxon>
    </lineage>
</organism>
<gene>
    <name evidence="2" type="ORF">G3O08_08670</name>
</gene>
<accession>A0A7K3WRU4</accession>
<dbReference type="EMBL" id="JAAGVY010000012">
    <property type="protein sequence ID" value="NEN23572.1"/>
    <property type="molecule type" value="Genomic_DNA"/>
</dbReference>
<protein>
    <submittedName>
        <fullName evidence="2">GPW/gp25 family protein</fullName>
    </submittedName>
</protein>
<comment type="caution">
    <text evidence="2">The sequence shown here is derived from an EMBL/GenBank/DDBJ whole genome shotgun (WGS) entry which is preliminary data.</text>
</comment>
<dbReference type="Gene3D" id="3.10.450.40">
    <property type="match status" value="1"/>
</dbReference>
<dbReference type="Pfam" id="PF04965">
    <property type="entry name" value="GPW_gp25"/>
    <property type="match status" value="1"/>
</dbReference>
<evidence type="ECO:0000259" key="1">
    <source>
        <dbReference type="Pfam" id="PF04965"/>
    </source>
</evidence>
<evidence type="ECO:0000313" key="2">
    <source>
        <dbReference type="EMBL" id="NEN23572.1"/>
    </source>
</evidence>
<reference evidence="2 3" key="1">
    <citation type="submission" date="2020-02" db="EMBL/GenBank/DDBJ databases">
        <title>Out from the shadows clarifying the taxonomy of the family Cryomorphaceae and related taxa by utilizing the GTDB taxonomic framework.</title>
        <authorList>
            <person name="Bowman J.P."/>
        </authorList>
    </citation>
    <scope>NUCLEOTIDE SEQUENCE [LARGE SCALE GENOMIC DNA]</scope>
    <source>
        <strain evidence="2 3">QSSC 1-22</strain>
    </source>
</reference>
<dbReference type="Proteomes" id="UP000486602">
    <property type="component" value="Unassembled WGS sequence"/>
</dbReference>
<keyword evidence="3" id="KW-1185">Reference proteome</keyword>